<comment type="similarity">
    <text evidence="2">Belongs to the D-isomer specific 2-hydroxyacid dehydrogenase family.</text>
</comment>
<dbReference type="OMA" id="DHGILYC"/>
<reference evidence="5 6" key="1">
    <citation type="journal article" date="2012" name="PLoS Pathog.">
        <title>Diverse lifestyles and strategies of plant pathogenesis encoded in the genomes of eighteen Dothideomycetes fungi.</title>
        <authorList>
            <person name="Ohm R.A."/>
            <person name="Feau N."/>
            <person name="Henrissat B."/>
            <person name="Schoch C.L."/>
            <person name="Horwitz B.A."/>
            <person name="Barry K.W."/>
            <person name="Condon B.J."/>
            <person name="Copeland A.C."/>
            <person name="Dhillon B."/>
            <person name="Glaser F."/>
            <person name="Hesse C.N."/>
            <person name="Kosti I."/>
            <person name="LaButti K."/>
            <person name="Lindquist E.A."/>
            <person name="Lucas S."/>
            <person name="Salamov A.A."/>
            <person name="Bradshaw R.E."/>
            <person name="Ciuffetti L."/>
            <person name="Hamelin R.C."/>
            <person name="Kema G.H.J."/>
            <person name="Lawrence C."/>
            <person name="Scott J.A."/>
            <person name="Spatafora J.W."/>
            <person name="Turgeon B.G."/>
            <person name="de Wit P.J.G.M."/>
            <person name="Zhong S."/>
            <person name="Goodwin S.B."/>
            <person name="Grigoriev I.V."/>
        </authorList>
    </citation>
    <scope>NUCLEOTIDE SEQUENCE [LARGE SCALE GENOMIC DNA]</scope>
    <source>
        <strain evidence="5 6">UAMH 10762</strain>
    </source>
</reference>
<dbReference type="HOGENOM" id="CLU_019796_1_2_1"/>
<dbReference type="PANTHER" id="PTHR10996:SF281">
    <property type="entry name" value="D-ISOMER SPECIFIC 2-HYDROXYACID DEHYDROGENASE NAD-BINDING DOMAIN-CONTAINING PROTEIN-RELATED"/>
    <property type="match status" value="1"/>
</dbReference>
<dbReference type="SUPFAM" id="SSF52283">
    <property type="entry name" value="Formate/glycerate dehydrogenase catalytic domain-like"/>
    <property type="match status" value="1"/>
</dbReference>
<dbReference type="GO" id="GO:0005829">
    <property type="term" value="C:cytosol"/>
    <property type="evidence" value="ECO:0007669"/>
    <property type="project" value="TreeGrafter"/>
</dbReference>
<dbReference type="InterPro" id="IPR050223">
    <property type="entry name" value="D-isomer_2-hydroxyacid_DH"/>
</dbReference>
<feature type="domain" description="D-isomer specific 2-hydroxyacid dehydrogenase catalytic" evidence="3">
    <location>
        <begin position="74"/>
        <end position="341"/>
    </location>
</feature>
<dbReference type="RefSeq" id="XP_007675543.1">
    <property type="nucleotide sequence ID" value="XM_007677353.1"/>
</dbReference>
<dbReference type="GO" id="GO:0016618">
    <property type="term" value="F:hydroxypyruvate reductase [NAD(P)H] activity"/>
    <property type="evidence" value="ECO:0007669"/>
    <property type="project" value="TreeGrafter"/>
</dbReference>
<evidence type="ECO:0000259" key="4">
    <source>
        <dbReference type="Pfam" id="PF02826"/>
    </source>
</evidence>
<dbReference type="OrthoDB" id="9991913at2759"/>
<evidence type="ECO:0000313" key="6">
    <source>
        <dbReference type="Proteomes" id="UP000011761"/>
    </source>
</evidence>
<dbReference type="PANTHER" id="PTHR10996">
    <property type="entry name" value="2-HYDROXYACID DEHYDROGENASE-RELATED"/>
    <property type="match status" value="1"/>
</dbReference>
<keyword evidence="6" id="KW-1185">Reference proteome</keyword>
<dbReference type="Pfam" id="PF02826">
    <property type="entry name" value="2-Hacid_dh_C"/>
    <property type="match status" value="1"/>
</dbReference>
<evidence type="ECO:0008006" key="7">
    <source>
        <dbReference type="Google" id="ProtNLM"/>
    </source>
</evidence>
<dbReference type="InterPro" id="IPR029753">
    <property type="entry name" value="D-isomer_DH_CS"/>
</dbReference>
<dbReference type="GO" id="GO:0051287">
    <property type="term" value="F:NAD binding"/>
    <property type="evidence" value="ECO:0007669"/>
    <property type="project" value="InterPro"/>
</dbReference>
<dbReference type="InterPro" id="IPR036291">
    <property type="entry name" value="NAD(P)-bd_dom_sf"/>
</dbReference>
<dbReference type="InterPro" id="IPR006139">
    <property type="entry name" value="D-isomer_2_OHA_DH_cat_dom"/>
</dbReference>
<dbReference type="AlphaFoldDB" id="M2LR40"/>
<dbReference type="Gene3D" id="3.40.50.720">
    <property type="entry name" value="NAD(P)-binding Rossmann-like Domain"/>
    <property type="match status" value="2"/>
</dbReference>
<dbReference type="eggNOG" id="KOG0069">
    <property type="taxonomic scope" value="Eukaryota"/>
</dbReference>
<evidence type="ECO:0000259" key="3">
    <source>
        <dbReference type="Pfam" id="PF00389"/>
    </source>
</evidence>
<dbReference type="FunFam" id="3.40.50.720:FF:000526">
    <property type="entry name" value="D-mandelate dehydrogenase, putative"/>
    <property type="match status" value="1"/>
</dbReference>
<name>M2LR40_BAUPA</name>
<dbReference type="STRING" id="717646.M2LR40"/>
<gene>
    <name evidence="5" type="ORF">BAUCODRAFT_106051</name>
</gene>
<dbReference type="Pfam" id="PF00389">
    <property type="entry name" value="2-Hacid_dh"/>
    <property type="match status" value="1"/>
</dbReference>
<dbReference type="InterPro" id="IPR006140">
    <property type="entry name" value="D-isomer_DH_NAD-bd"/>
</dbReference>
<sequence length="348" mass="38302">MSGSAKPRVLHIGDPVEHNHELYNRLATEFDFVRPATDEREREPFMKALKEKKWGDFHAIFRPFWNNGGEMGQWDHELISLLPSSVKVFASAGAGYNWADVDVLADHGILYCNGAAASSEAVADMAIYHIISVFRNLQWSQLAARSCDPDQFLEAHKFATMTACNPRDKILGIVGLGNIGYTIAKKAYACFGMQIHYQDLYRKTPEQESAVGATFHQSLDEMLGVADCIVLAAPFSGETLINAAKLSRFKRGSRLVNIARGGLIDEDALVAALEDGHLFAAGLDVHANEPHVHPRLAGMRQVNVTSHNAGGAIDTRIGFERLAMENIERVLTGKDAITPVNKHLLKVN</sequence>
<evidence type="ECO:0000256" key="1">
    <source>
        <dbReference type="ARBA" id="ARBA00023002"/>
    </source>
</evidence>
<dbReference type="SUPFAM" id="SSF51735">
    <property type="entry name" value="NAD(P)-binding Rossmann-fold domains"/>
    <property type="match status" value="1"/>
</dbReference>
<dbReference type="CDD" id="cd12168">
    <property type="entry name" value="Mand_dh_like"/>
    <property type="match status" value="1"/>
</dbReference>
<keyword evidence="1 2" id="KW-0560">Oxidoreductase</keyword>
<dbReference type="Proteomes" id="UP000011761">
    <property type="component" value="Unassembled WGS sequence"/>
</dbReference>
<dbReference type="EMBL" id="KB445554">
    <property type="protein sequence ID" value="EMC96902.1"/>
    <property type="molecule type" value="Genomic_DNA"/>
</dbReference>
<dbReference type="KEGG" id="bcom:BAUCODRAFT_106051"/>
<organism evidence="5 6">
    <name type="scientific">Baudoinia panamericana (strain UAMH 10762)</name>
    <name type="common">Angels' share fungus</name>
    <name type="synonym">Baudoinia compniacensis (strain UAMH 10762)</name>
    <dbReference type="NCBI Taxonomy" id="717646"/>
    <lineage>
        <taxon>Eukaryota</taxon>
        <taxon>Fungi</taxon>
        <taxon>Dikarya</taxon>
        <taxon>Ascomycota</taxon>
        <taxon>Pezizomycotina</taxon>
        <taxon>Dothideomycetes</taxon>
        <taxon>Dothideomycetidae</taxon>
        <taxon>Mycosphaerellales</taxon>
        <taxon>Teratosphaeriaceae</taxon>
        <taxon>Baudoinia</taxon>
    </lineage>
</organism>
<accession>M2LR40</accession>
<dbReference type="GeneID" id="19107111"/>
<feature type="domain" description="D-isomer specific 2-hydroxyacid dehydrogenase NAD-binding" evidence="4">
    <location>
        <begin position="147"/>
        <end position="309"/>
    </location>
</feature>
<evidence type="ECO:0000256" key="2">
    <source>
        <dbReference type="RuleBase" id="RU003719"/>
    </source>
</evidence>
<proteinExistence type="inferred from homology"/>
<protein>
    <recommendedName>
        <fullName evidence="7">D-isomer specific 2-hydroxyacid dehydrogenase NAD-binding domain-containing protein</fullName>
    </recommendedName>
</protein>
<dbReference type="GO" id="GO:0030267">
    <property type="term" value="F:glyoxylate reductase (NADPH) activity"/>
    <property type="evidence" value="ECO:0007669"/>
    <property type="project" value="TreeGrafter"/>
</dbReference>
<dbReference type="PROSITE" id="PS00671">
    <property type="entry name" value="D_2_HYDROXYACID_DH_3"/>
    <property type="match status" value="1"/>
</dbReference>
<evidence type="ECO:0000313" key="5">
    <source>
        <dbReference type="EMBL" id="EMC96902.1"/>
    </source>
</evidence>